<feature type="region of interest" description="Disordered" evidence="2">
    <location>
        <begin position="1"/>
        <end position="135"/>
    </location>
</feature>
<feature type="compositionally biased region" description="Acidic residues" evidence="2">
    <location>
        <begin position="119"/>
        <end position="135"/>
    </location>
</feature>
<feature type="compositionally biased region" description="Basic and acidic residues" evidence="2">
    <location>
        <begin position="422"/>
        <end position="435"/>
    </location>
</feature>
<feature type="compositionally biased region" description="Acidic residues" evidence="2">
    <location>
        <begin position="403"/>
        <end position="412"/>
    </location>
</feature>
<dbReference type="AlphaFoldDB" id="A0A061ITY0"/>
<dbReference type="GO" id="GO:0000056">
    <property type="term" value="P:ribosomal small subunit export from nucleus"/>
    <property type="evidence" value="ECO:0007669"/>
    <property type="project" value="TreeGrafter"/>
</dbReference>
<dbReference type="GO" id="GO:0042274">
    <property type="term" value="P:ribosomal small subunit biogenesis"/>
    <property type="evidence" value="ECO:0007669"/>
    <property type="project" value="InterPro"/>
</dbReference>
<evidence type="ECO:0000256" key="1">
    <source>
        <dbReference type="ARBA" id="ARBA00009078"/>
    </source>
</evidence>
<comment type="caution">
    <text evidence="3">The sequence shown here is derived from an EMBL/GenBank/DDBJ whole genome shotgun (WGS) entry which is preliminary data.</text>
</comment>
<organism evidence="3 4">
    <name type="scientific">Trypanosoma rangeli SC58</name>
    <dbReference type="NCBI Taxonomy" id="429131"/>
    <lineage>
        <taxon>Eukaryota</taxon>
        <taxon>Discoba</taxon>
        <taxon>Euglenozoa</taxon>
        <taxon>Kinetoplastea</taxon>
        <taxon>Metakinetoplastina</taxon>
        <taxon>Trypanosomatida</taxon>
        <taxon>Trypanosomatidae</taxon>
        <taxon>Trypanosoma</taxon>
        <taxon>Herpetosoma</taxon>
    </lineage>
</organism>
<sequence length="482" mass="54188">MPPKRAKGVTFKLVHPSYDDAEHDGAKNTAVMVEEQELRKHLPSTATRRRRQRGDESDEDEPATGSNWAQEWTTTTSFASSAPQAGTVRLPEEDAYMNKHNFLRAQDSDDADDTHGNLGEEDEEDEDKLFEDQEEVEFTDDFLRELVFGGGGDEEEEDDTDGGGGAGTVTGHDESVYVQHDVTKRGVDRQFARMMREFDVDARLNDAYTDDPRAHGALEVDQYLRALEEFVVDRAGIDYGTAEPRRNKGLIHQLKNMALSAGTEMGSSGELYTTTVLPDKQARFAEEFQRETEEIRQAAVRRMQWQKPDGPVENSAGEDGEVGTRPGEAETEEDDEAYVLKEVRGKADRLDCETVVSMCSTYFNQPNVIRAPATGKRRKRHGASTSSPLAAGEGGTKTTPTEEAQEEDEDTVPELVTQLLTFERHKGETREEKKLRQQLAKQMQRERRGNKGELKQAYKNLEADEVKRSKESQTAKKTVHFF</sequence>
<evidence type="ECO:0008006" key="5">
    <source>
        <dbReference type="Google" id="ProtNLM"/>
    </source>
</evidence>
<comment type="similarity">
    <text evidence="1">Belongs to the LTV1 family.</text>
</comment>
<dbReference type="PANTHER" id="PTHR21531">
    <property type="entry name" value="LOW-TEMPERATURE VIABILITY PROTEIN LTV1-RELATED"/>
    <property type="match status" value="1"/>
</dbReference>
<name>A0A061ITY0_TRYRA</name>
<dbReference type="GO" id="GO:0005634">
    <property type="term" value="C:nucleus"/>
    <property type="evidence" value="ECO:0007669"/>
    <property type="project" value="TreeGrafter"/>
</dbReference>
<feature type="region of interest" description="Disordered" evidence="2">
    <location>
        <begin position="148"/>
        <end position="174"/>
    </location>
</feature>
<reference evidence="3 4" key="1">
    <citation type="submission" date="2013-07" db="EMBL/GenBank/DDBJ databases">
        <authorList>
            <person name="Stoco P.H."/>
            <person name="Wagner G."/>
            <person name="Gerber A."/>
            <person name="Zaha A."/>
            <person name="Thompson C."/>
            <person name="Bartholomeu D.C."/>
            <person name="Luckemeyer D.D."/>
            <person name="Bahia D."/>
            <person name="Loreto E."/>
            <person name="Prestes E.B."/>
            <person name="Lima F.M."/>
            <person name="Rodrigues-Luiz G."/>
            <person name="Vallejo G.A."/>
            <person name="Filho J.F."/>
            <person name="Monteiro K.M."/>
            <person name="Tyler K.M."/>
            <person name="de Almeida L.G."/>
            <person name="Ortiz M.F."/>
            <person name="Siervo M.A."/>
            <person name="de Moraes M.H."/>
            <person name="Cunha O.L."/>
            <person name="Mendonca-Neto R."/>
            <person name="Silva R."/>
            <person name="Teixeira S.M."/>
            <person name="Murta S.M."/>
            <person name="Sincero T.C."/>
            <person name="Mendes T.A."/>
            <person name="Urmenyi T.P."/>
            <person name="Silva V.G."/>
            <person name="da Rocha W.D."/>
            <person name="Andersson B."/>
            <person name="Romanha A.J."/>
            <person name="Steindel M."/>
            <person name="de Vasconcelos A.T."/>
            <person name="Grisard E.C."/>
        </authorList>
    </citation>
    <scope>NUCLEOTIDE SEQUENCE [LARGE SCALE GENOMIC DNA]</scope>
    <source>
        <strain evidence="3 4">SC58</strain>
    </source>
</reference>
<evidence type="ECO:0000313" key="4">
    <source>
        <dbReference type="Proteomes" id="UP000031737"/>
    </source>
</evidence>
<feature type="compositionally biased region" description="Basic and acidic residues" evidence="2">
    <location>
        <begin position="17"/>
        <end position="26"/>
    </location>
</feature>
<accession>A0A061ITY0</accession>
<feature type="compositionally biased region" description="Acidic residues" evidence="2">
    <location>
        <begin position="152"/>
        <end position="161"/>
    </location>
</feature>
<dbReference type="EMBL" id="AUPL01005817">
    <property type="protein sequence ID" value="ESL06508.1"/>
    <property type="molecule type" value="Genomic_DNA"/>
</dbReference>
<feature type="region of interest" description="Disordered" evidence="2">
    <location>
        <begin position="304"/>
        <end position="333"/>
    </location>
</feature>
<evidence type="ECO:0000313" key="3">
    <source>
        <dbReference type="EMBL" id="ESL06508.1"/>
    </source>
</evidence>
<dbReference type="VEuPathDB" id="TriTrypDB:TRSC58_05817"/>
<dbReference type="Proteomes" id="UP000031737">
    <property type="component" value="Unassembled WGS sequence"/>
</dbReference>
<proteinExistence type="inferred from homology"/>
<dbReference type="GO" id="GO:0030688">
    <property type="term" value="C:preribosome, small subunit precursor"/>
    <property type="evidence" value="ECO:0007669"/>
    <property type="project" value="TreeGrafter"/>
</dbReference>
<feature type="compositionally biased region" description="Polar residues" evidence="2">
    <location>
        <begin position="64"/>
        <end position="84"/>
    </location>
</feature>
<feature type="compositionally biased region" description="Basic and acidic residues" evidence="2">
    <location>
        <begin position="443"/>
        <end position="474"/>
    </location>
</feature>
<dbReference type="PANTHER" id="PTHR21531:SF0">
    <property type="entry name" value="PROTEIN LTV1 HOMOLOG"/>
    <property type="match status" value="1"/>
</dbReference>
<dbReference type="OrthoDB" id="5852896at2759"/>
<dbReference type="InterPro" id="IPR007307">
    <property type="entry name" value="Ltv1"/>
</dbReference>
<feature type="region of interest" description="Disordered" evidence="2">
    <location>
        <begin position="370"/>
        <end position="482"/>
    </location>
</feature>
<dbReference type="GO" id="GO:0005829">
    <property type="term" value="C:cytosol"/>
    <property type="evidence" value="ECO:0007669"/>
    <property type="project" value="TreeGrafter"/>
</dbReference>
<keyword evidence="4" id="KW-1185">Reference proteome</keyword>
<gene>
    <name evidence="3" type="ORF">TRSC58_05817</name>
</gene>
<evidence type="ECO:0000256" key="2">
    <source>
        <dbReference type="SAM" id="MobiDB-lite"/>
    </source>
</evidence>
<protein>
    <recommendedName>
        <fullName evidence="5">Protein LTV1</fullName>
    </recommendedName>
</protein>